<accession>A0ACA9YAH7</accession>
<evidence type="ECO:0000313" key="1">
    <source>
        <dbReference type="EMBL" id="CAH6722071.1"/>
    </source>
</evidence>
<reference evidence="1" key="1">
    <citation type="submission" date="2022-06" db="EMBL/GenBank/DDBJ databases">
        <authorList>
            <person name="Legras J.-L."/>
            <person name="Devillers H."/>
            <person name="Grondin C."/>
        </authorList>
    </citation>
    <scope>NUCLEOTIDE SEQUENCE</scope>
    <source>
        <strain evidence="1">CLIB 1444</strain>
    </source>
</reference>
<evidence type="ECO:0000313" key="2">
    <source>
        <dbReference type="Proteomes" id="UP001152531"/>
    </source>
</evidence>
<comment type="caution">
    <text evidence="1">The sequence shown here is derived from an EMBL/GenBank/DDBJ whole genome shotgun (WGS) entry which is preliminary data.</text>
</comment>
<gene>
    <name evidence="1" type="ORF">CLIB1444_08S01222</name>
</gene>
<protein>
    <submittedName>
        <fullName evidence="1">DNA-directed RNA polymerase I subunit Rpa43p</fullName>
    </submittedName>
</protein>
<name>A0ACA9YAH7_9ASCO</name>
<keyword evidence="2" id="KW-1185">Reference proteome</keyword>
<keyword evidence="1" id="KW-0240">DNA-directed RNA polymerase</keyword>
<organism evidence="1 2">
    <name type="scientific">[Candida] jaroonii</name>
    <dbReference type="NCBI Taxonomy" id="467808"/>
    <lineage>
        <taxon>Eukaryota</taxon>
        <taxon>Fungi</taxon>
        <taxon>Dikarya</taxon>
        <taxon>Ascomycota</taxon>
        <taxon>Saccharomycotina</taxon>
        <taxon>Pichiomycetes</taxon>
        <taxon>Debaryomycetaceae</taxon>
        <taxon>Yamadazyma</taxon>
    </lineage>
</organism>
<keyword evidence="1" id="KW-0804">Transcription</keyword>
<dbReference type="Proteomes" id="UP001152531">
    <property type="component" value="Unassembled WGS sequence"/>
</dbReference>
<proteinExistence type="predicted"/>
<sequence length="268" mass="30439">MDKIIPKSTNPLNSEGVSQCFSKVNAKLYLSLAPCHITNPINGLKAQHLDSLIMTYFPQAEGVVISYSNIKILKDGYQYEDTNGVVTVLAKVGDSSPFTFVWVSVDFIVWKPQVNDFIEGYIYMQTASHIGLLIHDTFNASIKKFNIPQNWEFVPQQVDEVSEEDSKVRNMGYWVDENGAKIEGKIKFMIKYIHNSSRVVNIDGTLIQPGSEVENQPVSRKRRSSVSIEQVSQNKHKKFDDDDDINNEKPMEPIEEKDTETPHYSDSD</sequence>
<dbReference type="EMBL" id="CALSDN010000008">
    <property type="protein sequence ID" value="CAH6722071.1"/>
    <property type="molecule type" value="Genomic_DNA"/>
</dbReference>